<evidence type="ECO:0000313" key="3">
    <source>
        <dbReference type="EMBL" id="WVZ88106.1"/>
    </source>
</evidence>
<dbReference type="PANTHER" id="PTHR33065">
    <property type="entry name" value="OS07G0486400 PROTEIN"/>
    <property type="match status" value="1"/>
</dbReference>
<reference evidence="3 4" key="1">
    <citation type="submission" date="2024-02" db="EMBL/GenBank/DDBJ databases">
        <title>High-quality chromosome-scale genome assembly of Pensacola bahiagrass (Paspalum notatum Flugge var. saurae).</title>
        <authorList>
            <person name="Vega J.M."/>
            <person name="Podio M."/>
            <person name="Orjuela J."/>
            <person name="Siena L.A."/>
            <person name="Pessino S.C."/>
            <person name="Combes M.C."/>
            <person name="Mariac C."/>
            <person name="Albertini E."/>
            <person name="Pupilli F."/>
            <person name="Ortiz J.P.A."/>
            <person name="Leblanc O."/>
        </authorList>
    </citation>
    <scope>NUCLEOTIDE SEQUENCE [LARGE SCALE GENOMIC DNA]</scope>
    <source>
        <strain evidence="3">R1</strain>
        <tissue evidence="3">Leaf</tissue>
    </source>
</reference>
<proteinExistence type="predicted"/>
<gene>
    <name evidence="3" type="ORF">U9M48_034658</name>
</gene>
<sequence length="344" mass="38880">MEEAAAARKKEKKRDPAITEEWKKQKMAEVRRMAKEERDRYEAEFQAKYPNQDMADLLTVQALGYREDLDEVWARRFGAFEDTTRIPPVRFTDQPASSLAEVHDTMQFFSVEIKETCQGLQWPLQVFGIVAARDPIDRNRNIIFNRERNDCQILTQEDPFLKLIGPSRAVVVCDPVYLEVALKVKGSVEPEDKDLSLLAVPLTNLYTSKLSTLEVTFGYIVGSVEATISVHVTEGLWPDDVCGQFTAQTSSLEQKAISLVGYKVHVNDDGMIELSRSVASVEFEGELKVSVAAFRYDEDLGEAIMVAEDEEPFRPKEAGRSTGRLDVGFCKMDVTIAWSLMSIY</sequence>
<dbReference type="Pfam" id="PF20241">
    <property type="entry name" value="DUF6598"/>
    <property type="match status" value="1"/>
</dbReference>
<protein>
    <recommendedName>
        <fullName evidence="2">DUF6598 domain-containing protein</fullName>
    </recommendedName>
</protein>
<evidence type="ECO:0000256" key="1">
    <source>
        <dbReference type="SAM" id="MobiDB-lite"/>
    </source>
</evidence>
<name>A0AAQ3X853_PASNO</name>
<feature type="domain" description="DUF6598" evidence="2">
    <location>
        <begin position="105"/>
        <end position="336"/>
    </location>
</feature>
<dbReference type="Proteomes" id="UP001341281">
    <property type="component" value="Chromosome 08"/>
</dbReference>
<feature type="region of interest" description="Disordered" evidence="1">
    <location>
        <begin position="1"/>
        <end position="28"/>
    </location>
</feature>
<keyword evidence="4" id="KW-1185">Reference proteome</keyword>
<organism evidence="3 4">
    <name type="scientific">Paspalum notatum var. saurae</name>
    <dbReference type="NCBI Taxonomy" id="547442"/>
    <lineage>
        <taxon>Eukaryota</taxon>
        <taxon>Viridiplantae</taxon>
        <taxon>Streptophyta</taxon>
        <taxon>Embryophyta</taxon>
        <taxon>Tracheophyta</taxon>
        <taxon>Spermatophyta</taxon>
        <taxon>Magnoliopsida</taxon>
        <taxon>Liliopsida</taxon>
        <taxon>Poales</taxon>
        <taxon>Poaceae</taxon>
        <taxon>PACMAD clade</taxon>
        <taxon>Panicoideae</taxon>
        <taxon>Andropogonodae</taxon>
        <taxon>Paspaleae</taxon>
        <taxon>Paspalinae</taxon>
        <taxon>Paspalum</taxon>
    </lineage>
</organism>
<accession>A0AAQ3X853</accession>
<dbReference type="InterPro" id="IPR046533">
    <property type="entry name" value="DUF6598"/>
</dbReference>
<dbReference type="PANTHER" id="PTHR33065:SF61">
    <property type="entry name" value="EXPRESSED PROTEIN"/>
    <property type="match status" value="1"/>
</dbReference>
<dbReference type="EMBL" id="CP144752">
    <property type="protein sequence ID" value="WVZ88106.1"/>
    <property type="molecule type" value="Genomic_DNA"/>
</dbReference>
<dbReference type="AlphaFoldDB" id="A0AAQ3X853"/>
<evidence type="ECO:0000259" key="2">
    <source>
        <dbReference type="Pfam" id="PF20241"/>
    </source>
</evidence>
<feature type="non-terminal residue" evidence="3">
    <location>
        <position position="1"/>
    </location>
</feature>
<evidence type="ECO:0000313" key="4">
    <source>
        <dbReference type="Proteomes" id="UP001341281"/>
    </source>
</evidence>